<dbReference type="Proteomes" id="UP000486351">
    <property type="component" value="Unassembled WGS sequence"/>
</dbReference>
<evidence type="ECO:0000313" key="10">
    <source>
        <dbReference type="Proteomes" id="UP000429523"/>
    </source>
</evidence>
<sequence length="209" mass="21748">MKSFGRHWATGLVLATLLSSVDADDSFFVNFDDSECATPTSVTYVPIGEFTCAATECSTDADGKVGRFYCSTDRFALASSTFGKALYLVQQSYNEETCTTTSSFKAFSADGKCHVGYGISFTATLNSDGSGALVEYSDGQCKESLGEYAVPKDKLATHDCVGSKKYYAFNAATAATSTSTGAGTSAAAPLLMASSLLAAFLGGLAVVLL</sequence>
<evidence type="ECO:0000313" key="11">
    <source>
        <dbReference type="Proteomes" id="UP000433483"/>
    </source>
</evidence>
<evidence type="ECO:0000313" key="8">
    <source>
        <dbReference type="EMBL" id="KAE9268693.1"/>
    </source>
</evidence>
<evidence type="ECO:0000256" key="1">
    <source>
        <dbReference type="SAM" id="Phobius"/>
    </source>
</evidence>
<dbReference type="EMBL" id="QXGD01004564">
    <property type="protein sequence ID" value="KAE9169949.1"/>
    <property type="molecule type" value="Genomic_DNA"/>
</dbReference>
<feature type="chain" id="PRO_5036167045" evidence="2">
    <location>
        <begin position="24"/>
        <end position="209"/>
    </location>
</feature>
<accession>A0A6A4B408</accession>
<keyword evidence="1" id="KW-1133">Transmembrane helix</keyword>
<dbReference type="Proteomes" id="UP000429523">
    <property type="component" value="Unassembled WGS sequence"/>
</dbReference>
<dbReference type="EMBL" id="QXGF01004643">
    <property type="protein sequence ID" value="KAE8919501.1"/>
    <property type="molecule type" value="Genomic_DNA"/>
</dbReference>
<evidence type="ECO:0000313" key="5">
    <source>
        <dbReference type="EMBL" id="KAE9069507.1"/>
    </source>
</evidence>
<evidence type="ECO:0000313" key="12">
    <source>
        <dbReference type="Proteomes" id="UP000437068"/>
    </source>
</evidence>
<evidence type="ECO:0000313" key="15">
    <source>
        <dbReference type="Proteomes" id="UP000441208"/>
    </source>
</evidence>
<protein>
    <submittedName>
        <fullName evidence="8">Uncharacterized protein</fullName>
    </submittedName>
</protein>
<dbReference type="Proteomes" id="UP000433483">
    <property type="component" value="Unassembled WGS sequence"/>
</dbReference>
<dbReference type="EMBL" id="QXGE01005035">
    <property type="protein sequence ID" value="KAE9268693.1"/>
    <property type="molecule type" value="Genomic_DNA"/>
</dbReference>
<evidence type="ECO:0000313" key="14">
    <source>
        <dbReference type="Proteomes" id="UP000440732"/>
    </source>
</evidence>
<dbReference type="Proteomes" id="UP000440367">
    <property type="component" value="Unassembled WGS sequence"/>
</dbReference>
<dbReference type="Proteomes" id="UP000437068">
    <property type="component" value="Unassembled WGS sequence"/>
</dbReference>
<organism evidence="8 12">
    <name type="scientific">Phytophthora fragariae</name>
    <dbReference type="NCBI Taxonomy" id="53985"/>
    <lineage>
        <taxon>Eukaryota</taxon>
        <taxon>Sar</taxon>
        <taxon>Stramenopiles</taxon>
        <taxon>Oomycota</taxon>
        <taxon>Peronosporomycetes</taxon>
        <taxon>Peronosporales</taxon>
        <taxon>Peronosporaceae</taxon>
        <taxon>Phytophthora</taxon>
    </lineage>
</organism>
<evidence type="ECO:0000313" key="13">
    <source>
        <dbReference type="Proteomes" id="UP000440367"/>
    </source>
</evidence>
<evidence type="ECO:0000313" key="9">
    <source>
        <dbReference type="EMBL" id="KAE9274966.1"/>
    </source>
</evidence>
<dbReference type="AlphaFoldDB" id="A0A6A4B408"/>
<feature type="signal peptide" evidence="2">
    <location>
        <begin position="1"/>
        <end position="23"/>
    </location>
</feature>
<evidence type="ECO:0000313" key="4">
    <source>
        <dbReference type="EMBL" id="KAE9063174.1"/>
    </source>
</evidence>
<evidence type="ECO:0000313" key="7">
    <source>
        <dbReference type="EMBL" id="KAE9169949.1"/>
    </source>
</evidence>
<dbReference type="Proteomes" id="UP000441208">
    <property type="component" value="Unassembled WGS sequence"/>
</dbReference>
<dbReference type="EMBL" id="QXFZ01004730">
    <property type="protein sequence ID" value="KAE9063174.1"/>
    <property type="molecule type" value="Genomic_DNA"/>
</dbReference>
<feature type="transmembrane region" description="Helical" evidence="1">
    <location>
        <begin position="186"/>
        <end position="208"/>
    </location>
</feature>
<keyword evidence="11" id="KW-1185">Reference proteome</keyword>
<comment type="caution">
    <text evidence="8">The sequence shown here is derived from an EMBL/GenBank/DDBJ whole genome shotgun (WGS) entry which is preliminary data.</text>
</comment>
<reference evidence="10 11" key="1">
    <citation type="submission" date="2018-08" db="EMBL/GenBank/DDBJ databases">
        <title>Genomic investigation of the strawberry pathogen Phytophthora fragariae indicates pathogenicity is determined by transcriptional variation in three key races.</title>
        <authorList>
            <person name="Adams T.M."/>
            <person name="Armitage A.D."/>
            <person name="Sobczyk M.K."/>
            <person name="Bates H.J."/>
            <person name="Dunwell J.M."/>
            <person name="Nellist C.F."/>
            <person name="Harrison R.J."/>
        </authorList>
    </citation>
    <scope>NUCLEOTIDE SEQUENCE [LARGE SCALE GENOMIC DNA]</scope>
    <source>
        <strain evidence="8 12">A4</strain>
        <strain evidence="7 13">BC-1</strain>
        <strain evidence="6 11">NOV-27</strain>
        <strain evidence="5 14">NOV-5</strain>
        <strain evidence="4 15">NOV-71</strain>
        <strain evidence="9 16">NOV-77</strain>
        <strain evidence="3 10">NOV-9</strain>
    </source>
</reference>
<evidence type="ECO:0000313" key="6">
    <source>
        <dbReference type="EMBL" id="KAE9164888.1"/>
    </source>
</evidence>
<gene>
    <name evidence="8" type="ORF">PF001_g29548</name>
    <name evidence="7" type="ORF">PF002_g30221</name>
    <name evidence="6" type="ORF">PF005_g29835</name>
    <name evidence="5" type="ORF">PF006_g29560</name>
    <name evidence="4" type="ORF">PF007_g29636</name>
    <name evidence="9" type="ORF">PF008_g29462</name>
    <name evidence="3" type="ORF">PF009_g30193</name>
</gene>
<name>A0A6A4B408_9STRA</name>
<evidence type="ECO:0000313" key="16">
    <source>
        <dbReference type="Proteomes" id="UP000486351"/>
    </source>
</evidence>
<dbReference type="EMBL" id="QXGA01005018">
    <property type="protein sequence ID" value="KAE9069507.1"/>
    <property type="molecule type" value="Genomic_DNA"/>
</dbReference>
<evidence type="ECO:0000256" key="2">
    <source>
        <dbReference type="SAM" id="SignalP"/>
    </source>
</evidence>
<dbReference type="Proteomes" id="UP000440732">
    <property type="component" value="Unassembled WGS sequence"/>
</dbReference>
<proteinExistence type="predicted"/>
<keyword evidence="1" id="KW-0472">Membrane</keyword>
<evidence type="ECO:0000313" key="3">
    <source>
        <dbReference type="EMBL" id="KAE8919501.1"/>
    </source>
</evidence>
<keyword evidence="1" id="KW-0812">Transmembrane</keyword>
<dbReference type="EMBL" id="QXGB01004827">
    <property type="protein sequence ID" value="KAE9164888.1"/>
    <property type="molecule type" value="Genomic_DNA"/>
</dbReference>
<dbReference type="EMBL" id="QXFY01004869">
    <property type="protein sequence ID" value="KAE9274966.1"/>
    <property type="molecule type" value="Genomic_DNA"/>
</dbReference>
<keyword evidence="2" id="KW-0732">Signal</keyword>